<evidence type="ECO:0000313" key="3">
    <source>
        <dbReference type="Proteomes" id="UP001642464"/>
    </source>
</evidence>
<name>A0ABP0MM32_9DINO</name>
<feature type="compositionally biased region" description="Basic residues" evidence="1">
    <location>
        <begin position="1185"/>
        <end position="1197"/>
    </location>
</feature>
<protein>
    <submittedName>
        <fullName evidence="2">Uncharacterized protein</fullName>
    </submittedName>
</protein>
<gene>
    <name evidence="2" type="ORF">SCF082_LOCUS28389</name>
</gene>
<feature type="region of interest" description="Disordered" evidence="1">
    <location>
        <begin position="210"/>
        <end position="305"/>
    </location>
</feature>
<reference evidence="2 3" key="1">
    <citation type="submission" date="2024-02" db="EMBL/GenBank/DDBJ databases">
        <authorList>
            <person name="Chen Y."/>
            <person name="Shah S."/>
            <person name="Dougan E. K."/>
            <person name="Thang M."/>
            <person name="Chan C."/>
        </authorList>
    </citation>
    <scope>NUCLEOTIDE SEQUENCE [LARGE SCALE GENOMIC DNA]</scope>
</reference>
<keyword evidence="3" id="KW-1185">Reference proteome</keyword>
<feature type="compositionally biased region" description="Basic and acidic residues" evidence="1">
    <location>
        <begin position="1148"/>
        <end position="1164"/>
    </location>
</feature>
<evidence type="ECO:0000313" key="2">
    <source>
        <dbReference type="EMBL" id="CAK9051769.1"/>
    </source>
</evidence>
<proteinExistence type="predicted"/>
<feature type="region of interest" description="Disordered" evidence="1">
    <location>
        <begin position="1148"/>
        <end position="1204"/>
    </location>
</feature>
<feature type="region of interest" description="Disordered" evidence="1">
    <location>
        <begin position="368"/>
        <end position="390"/>
    </location>
</feature>
<sequence>MALQAVGAAWMVEQPISSLAWYHPRLRSILRRFPKIFAVRWWMGHYRSCTPKRHICWANSRKIGGLDRGKMRKAQRKEIAKTGVKSATVKVNVKGRKAYTGTSSLRGTGTYPPYFGLRMVQLFPRLIESRSKPPEIPTDMAGLSTQAFFDSISWDTDVWDDGNVEPVFYGWFVGSMSLIVSVPTQGWGGRGLMCHKATPEELAASRKAASCGATAKAKAKPETSRRSASAKAAPKPAPKPKQRAASKPKEKEVDPKKPPAKSQPPKRLRNAKDTPDASSPGEIARLSKAHGEKEKTSKVTRKKKRGWYTKEGMRTTLKWSKPYINDVVRYCERKGNEKLIRKLGDIEVFHRAVNGRVRFDNLDTKRTRESLAPRGNAESDVESDKDAGPEYQTLKKLGDSLLTKINKLNDTSGQLDEAMKGDESSPHRDRVQNEMPTLDVSLNILPALQLVEPGPQLPESCGGVDANGSHEIAQSFVFLGEPTLSHQLPVDMEDWFEELLHFSGAKRAADFLEPMSYVVGLAAAEAKENPKASEALKEFGSIRVRDAEQKAHQVLEKHGLTCPIKIDRVNLAEGKRYQAFPCIKFSTWVKYLLDSGRLPRQLCACENFQSMELKLEEFWARYESLYPSHQLFRMKEAGEVEVRHVVPVFSHTDKGRSYKKQALWLLSTHGALGRGTRGFLRKGKDKLSLKRCGFGLNFCGHTWSTHFMFSCMLRKFFKKQPKILDDLVRIYAKDMEELLRSGVWSSDGSVHIRCCHIGTKGDLPALTRMGNMKYSFGNCPRAAQSRKPCEGICWMCLAGQEANPSKNLIAIPFEDTSGKPLWERTLGQQVAWDETPPLLQGVPLLQCDHWMFYKTDVWHNFHLGLAKHWVASSLVSMLENLPLPYRSMDDKVEWLGVEYKRFCARKRISPHCEELGRESLNWHQTSNCPVGSWNKGSASTHYMMFLEDLCKTWASEIQGEPLLEAIVTGTVAINTAIATMYHEGFYMRWPRGMKIAKLWRSVEALNTPPPSRAYGVLLEAFGCCGRACLDRACGSWLVGHAAKAGRVQYPVLSQLTPLGPELLEAAETEDEKQAALEQRTDCVRRVAWRLQEEYAAEDVQWEVLALRQLYPYQQKKSILALEMEGHTHLEEEPEEEGVQSYVRAAQELKKREKQAEEVEGKPGEGAEDTEATPGRSPSSQGLFRRCQKGQLRRKLQRRSCVDIA</sequence>
<dbReference type="EMBL" id="CAXAMM010022325">
    <property type="protein sequence ID" value="CAK9051769.1"/>
    <property type="molecule type" value="Genomic_DNA"/>
</dbReference>
<feature type="compositionally biased region" description="Basic and acidic residues" evidence="1">
    <location>
        <begin position="247"/>
        <end position="257"/>
    </location>
</feature>
<comment type="caution">
    <text evidence="2">The sequence shown here is derived from an EMBL/GenBank/DDBJ whole genome shotgun (WGS) entry which is preliminary data.</text>
</comment>
<accession>A0ABP0MM32</accession>
<organism evidence="2 3">
    <name type="scientific">Durusdinium trenchii</name>
    <dbReference type="NCBI Taxonomy" id="1381693"/>
    <lineage>
        <taxon>Eukaryota</taxon>
        <taxon>Sar</taxon>
        <taxon>Alveolata</taxon>
        <taxon>Dinophyceae</taxon>
        <taxon>Suessiales</taxon>
        <taxon>Symbiodiniaceae</taxon>
        <taxon>Durusdinium</taxon>
    </lineage>
</organism>
<dbReference type="Proteomes" id="UP001642464">
    <property type="component" value="Unassembled WGS sequence"/>
</dbReference>
<evidence type="ECO:0000256" key="1">
    <source>
        <dbReference type="SAM" id="MobiDB-lite"/>
    </source>
</evidence>